<dbReference type="GO" id="GO:0016874">
    <property type="term" value="F:ligase activity"/>
    <property type="evidence" value="ECO:0007669"/>
    <property type="project" value="UniProtKB-KW"/>
</dbReference>
<feature type="transmembrane region" description="Helical" evidence="6">
    <location>
        <begin position="43"/>
        <end position="64"/>
    </location>
</feature>
<dbReference type="InterPro" id="IPR045979">
    <property type="entry name" value="DUF5935"/>
</dbReference>
<evidence type="ECO:0000256" key="3">
    <source>
        <dbReference type="ARBA" id="ARBA00022989"/>
    </source>
</evidence>
<evidence type="ECO:0000313" key="10">
    <source>
        <dbReference type="Proteomes" id="UP000199256"/>
    </source>
</evidence>
<gene>
    <name evidence="9" type="ORF">SAMN05444515_10372</name>
</gene>
<evidence type="ECO:0000259" key="7">
    <source>
        <dbReference type="Pfam" id="PF04932"/>
    </source>
</evidence>
<feature type="domain" description="DUF5935" evidence="8">
    <location>
        <begin position="1"/>
        <end position="186"/>
    </location>
</feature>
<feature type="transmembrane region" description="Helical" evidence="6">
    <location>
        <begin position="171"/>
        <end position="189"/>
    </location>
</feature>
<dbReference type="PANTHER" id="PTHR37422:SF13">
    <property type="entry name" value="LIPOPOLYSACCHARIDE BIOSYNTHESIS PROTEIN PA4999-RELATED"/>
    <property type="match status" value="1"/>
</dbReference>
<dbReference type="NCBIfam" id="TIGR03097">
    <property type="entry name" value="PEP_O_lig_1"/>
    <property type="match status" value="1"/>
</dbReference>
<feature type="transmembrane region" description="Helical" evidence="6">
    <location>
        <begin position="210"/>
        <end position="226"/>
    </location>
</feature>
<evidence type="ECO:0000256" key="1">
    <source>
        <dbReference type="ARBA" id="ARBA00004141"/>
    </source>
</evidence>
<feature type="transmembrane region" description="Helical" evidence="6">
    <location>
        <begin position="106"/>
        <end position="122"/>
    </location>
</feature>
<feature type="transmembrane region" description="Helical" evidence="6">
    <location>
        <begin position="129"/>
        <end position="151"/>
    </location>
</feature>
<dbReference type="Proteomes" id="UP000199256">
    <property type="component" value="Unassembled WGS sequence"/>
</dbReference>
<dbReference type="InterPro" id="IPR051533">
    <property type="entry name" value="WaaL-like"/>
</dbReference>
<proteinExistence type="predicted"/>
<feature type="transmembrane region" description="Helical" evidence="6">
    <location>
        <begin position="253"/>
        <end position="270"/>
    </location>
</feature>
<feature type="domain" description="O-antigen ligase-related" evidence="7">
    <location>
        <begin position="216"/>
        <end position="359"/>
    </location>
</feature>
<evidence type="ECO:0000313" key="9">
    <source>
        <dbReference type="EMBL" id="SEK59050.1"/>
    </source>
</evidence>
<evidence type="ECO:0000256" key="4">
    <source>
        <dbReference type="ARBA" id="ARBA00023136"/>
    </source>
</evidence>
<keyword evidence="9" id="KW-0436">Ligase</keyword>
<dbReference type="InterPro" id="IPR007016">
    <property type="entry name" value="O-antigen_ligase-rel_domated"/>
</dbReference>
<comment type="subcellular location">
    <subcellularLocation>
        <location evidence="1">Membrane</location>
        <topology evidence="1">Multi-pass membrane protein</topology>
    </subcellularLocation>
</comment>
<keyword evidence="10" id="KW-1185">Reference proteome</keyword>
<feature type="transmembrane region" description="Helical" evidence="6">
    <location>
        <begin position="9"/>
        <end position="31"/>
    </location>
</feature>
<dbReference type="Pfam" id="PF04932">
    <property type="entry name" value="Wzy_C"/>
    <property type="match status" value="1"/>
</dbReference>
<dbReference type="EMBL" id="FOAA01000003">
    <property type="protein sequence ID" value="SEK59050.1"/>
    <property type="molecule type" value="Genomic_DNA"/>
</dbReference>
<dbReference type="GO" id="GO:0016020">
    <property type="term" value="C:membrane"/>
    <property type="evidence" value="ECO:0007669"/>
    <property type="project" value="UniProtKB-SubCell"/>
</dbReference>
<accession>A0A1H7IBZ7</accession>
<evidence type="ECO:0000259" key="8">
    <source>
        <dbReference type="Pfam" id="PF19358"/>
    </source>
</evidence>
<reference evidence="10" key="1">
    <citation type="submission" date="2016-10" db="EMBL/GenBank/DDBJ databases">
        <authorList>
            <person name="Varghese N."/>
            <person name="Submissions S."/>
        </authorList>
    </citation>
    <scope>NUCLEOTIDE SEQUENCE [LARGE SCALE GENOMIC DNA]</scope>
    <source>
        <strain evidence="10">DSM 241</strain>
    </source>
</reference>
<organism evidence="9 10">
    <name type="scientific">Ectothiorhodospira marina</name>
    <dbReference type="NCBI Taxonomy" id="1396821"/>
    <lineage>
        <taxon>Bacteria</taxon>
        <taxon>Pseudomonadati</taxon>
        <taxon>Pseudomonadota</taxon>
        <taxon>Gammaproteobacteria</taxon>
        <taxon>Chromatiales</taxon>
        <taxon>Ectothiorhodospiraceae</taxon>
        <taxon>Ectothiorhodospira</taxon>
    </lineage>
</organism>
<evidence type="ECO:0000256" key="6">
    <source>
        <dbReference type="SAM" id="Phobius"/>
    </source>
</evidence>
<dbReference type="RefSeq" id="WP_090251334.1">
    <property type="nucleotide sequence ID" value="NZ_FOAA01000003.1"/>
</dbReference>
<dbReference type="InterPro" id="IPR017528">
    <property type="entry name" value="CHP03097O-antigen_lig-rel"/>
</dbReference>
<dbReference type="OrthoDB" id="9772644at2"/>
<dbReference type="PANTHER" id="PTHR37422">
    <property type="entry name" value="TEICHURONIC ACID BIOSYNTHESIS PROTEIN TUAE"/>
    <property type="match status" value="1"/>
</dbReference>
<evidence type="ECO:0000256" key="5">
    <source>
        <dbReference type="SAM" id="MobiDB-lite"/>
    </source>
</evidence>
<keyword evidence="2 6" id="KW-0812">Transmembrane</keyword>
<dbReference type="AlphaFoldDB" id="A0A1H7IBZ7"/>
<feature type="region of interest" description="Disordered" evidence="5">
    <location>
        <begin position="445"/>
        <end position="485"/>
    </location>
</feature>
<protein>
    <submittedName>
        <fullName evidence="9">Probable O-glycosylation ligase, exosortase A-associated</fullName>
    </submittedName>
</protein>
<feature type="transmembrane region" description="Helical" evidence="6">
    <location>
        <begin position="76"/>
        <end position="94"/>
    </location>
</feature>
<evidence type="ECO:0000256" key="2">
    <source>
        <dbReference type="ARBA" id="ARBA00022692"/>
    </source>
</evidence>
<dbReference type="Pfam" id="PF19358">
    <property type="entry name" value="DUF5935"/>
    <property type="match status" value="1"/>
</dbReference>
<dbReference type="STRING" id="1396821.SAMN05444515_10372"/>
<sequence>MRDIIFSGIWMGLVAAALFRPWIGIVGWYWIGIMNPHQLTWGFARELPVAMGIAGATLVGLLLTKDRRALPFTPEIVILVLMVIHFTITTYLAWSPGPAWAQWDKVMKIFLITLITPMLIFGKQRIMMLFAILTLSIGYYGLKGGIHSLTTGFGGMVLGPQRSFIGGNTDIGMALIMILPMTLVLARLLRNNEFELPFQNALFDRWRSQIGLGMYAVFWLTAAAIIGTHSRGAMLTLIIISPFIFKALRHKTLIVSAALIAVFGLGLAVPDQIVERMQTLQEYEEDSSSMGRIAAWSVSWNIAMETPLTGSGFQTFHLPRDVWNSYVTWTDPLSRTLVEHSIYFQMLGQHGFPGLALFLLLLTVTLFTLNRIRRSAARYEDTRWMSGIAWAMMIGIFGYMICGAFLSLAYFDLFYAMVALTIVLRRELHECETARMAQRQHAFSTHGLEESRQPAPGTSPATQVGADFVRSKPNGPNHPIQERRP</sequence>
<keyword evidence="3 6" id="KW-1133">Transmembrane helix</keyword>
<feature type="transmembrane region" description="Helical" evidence="6">
    <location>
        <begin position="352"/>
        <end position="372"/>
    </location>
</feature>
<keyword evidence="4 6" id="KW-0472">Membrane</keyword>
<name>A0A1H7IBZ7_9GAMM</name>
<feature type="transmembrane region" description="Helical" evidence="6">
    <location>
        <begin position="384"/>
        <end position="401"/>
    </location>
</feature>